<protein>
    <recommendedName>
        <fullName evidence="2">RNA 2',3'-cyclic phosphodiesterase</fullName>
        <shortName evidence="2">RNA 2',3'-CPDase</shortName>
        <ecNumber evidence="2">3.1.4.58</ecNumber>
    </recommendedName>
</protein>
<feature type="short sequence motif" description="HXTX 1" evidence="2">
    <location>
        <begin position="43"/>
        <end position="46"/>
    </location>
</feature>
<name>A0A7U6GJP5_9GAMM</name>
<dbReference type="RefSeq" id="WP_041068084.1">
    <property type="nucleotide sequence ID" value="NZ_AP012273.1"/>
</dbReference>
<feature type="short sequence motif" description="HXTX 2" evidence="2">
    <location>
        <begin position="125"/>
        <end position="128"/>
    </location>
</feature>
<organism evidence="3 4">
    <name type="scientific">Thiolapillus brandeum</name>
    <dbReference type="NCBI Taxonomy" id="1076588"/>
    <lineage>
        <taxon>Bacteria</taxon>
        <taxon>Pseudomonadati</taxon>
        <taxon>Pseudomonadota</taxon>
        <taxon>Gammaproteobacteria</taxon>
        <taxon>Chromatiales</taxon>
        <taxon>Sedimenticolaceae</taxon>
        <taxon>Thiolapillus</taxon>
    </lineage>
</organism>
<accession>A0A7U6GJP5</accession>
<keyword evidence="1 2" id="KW-0378">Hydrolase</keyword>
<dbReference type="AlphaFoldDB" id="A0A7U6GJP5"/>
<sequence>MGSRNRRLFFALWPDDALRRELAALQTLLPQGQGNWVHGSDLHMTLQFLGAVRPDQQACVSQAAARVQGHSFELEITHLDYWARPRIAWAGPETTPPALLQLVADLGQNLESCGFKAEQRPYRPHVTLVRKTPPSGRIRLARPITWTVEHFALLESRPGGEPPWYHVVESWPLLP</sequence>
<keyword evidence="3" id="KW-0436">Ligase</keyword>
<gene>
    <name evidence="3" type="ORF">TBH_C1939</name>
</gene>
<dbReference type="EMBL" id="AP012273">
    <property type="protein sequence ID" value="BAO44854.1"/>
    <property type="molecule type" value="Genomic_DNA"/>
</dbReference>
<dbReference type="InterPro" id="IPR004175">
    <property type="entry name" value="RNA_CPDase"/>
</dbReference>
<reference evidence="3 4" key="1">
    <citation type="journal article" date="2014" name="PLoS ONE">
        <title>Physiological and genomic features of a novel sulfur-oxidizing gammaproteobacterium belonging to a previously uncultivated symbiotic lineage isolated from a hydrothermal vent.</title>
        <authorList>
            <person name="Nunoura T."/>
            <person name="Takaki Y."/>
            <person name="Kazama H."/>
            <person name="Kakuta J."/>
            <person name="Shimamura S."/>
            <person name="Makita H."/>
            <person name="Hirai M."/>
            <person name="Miyazaki M."/>
            <person name="Takai K."/>
        </authorList>
    </citation>
    <scope>NUCLEOTIDE SEQUENCE [LARGE SCALE GENOMIC DNA]</scope>
    <source>
        <strain evidence="3 4">Hiromi1</strain>
    </source>
</reference>
<evidence type="ECO:0000256" key="2">
    <source>
        <dbReference type="HAMAP-Rule" id="MF_01940"/>
    </source>
</evidence>
<dbReference type="PANTHER" id="PTHR35561:SF1">
    <property type="entry name" value="RNA 2',3'-CYCLIC PHOSPHODIESTERASE"/>
    <property type="match status" value="1"/>
</dbReference>
<dbReference type="InterPro" id="IPR009097">
    <property type="entry name" value="Cyclic_Pdiesterase"/>
</dbReference>
<keyword evidence="4" id="KW-1185">Reference proteome</keyword>
<dbReference type="Proteomes" id="UP000031631">
    <property type="component" value="Chromosome"/>
</dbReference>
<feature type="active site" description="Proton acceptor" evidence="2">
    <location>
        <position position="125"/>
    </location>
</feature>
<evidence type="ECO:0000313" key="3">
    <source>
        <dbReference type="EMBL" id="BAO44854.1"/>
    </source>
</evidence>
<comment type="similarity">
    <text evidence="2">Belongs to the 2H phosphoesterase superfamily. ThpR family.</text>
</comment>
<comment type="function">
    <text evidence="2">Hydrolyzes RNA 2',3'-cyclic phosphodiester to an RNA 2'-phosphomonoester.</text>
</comment>
<evidence type="ECO:0000313" key="4">
    <source>
        <dbReference type="Proteomes" id="UP000031631"/>
    </source>
</evidence>
<dbReference type="GO" id="GO:0008664">
    <property type="term" value="F:RNA 2',3'-cyclic 3'-phosphodiesterase activity"/>
    <property type="evidence" value="ECO:0007669"/>
    <property type="project" value="UniProtKB-EC"/>
</dbReference>
<comment type="catalytic activity">
    <reaction evidence="2">
        <text>a 3'-end 2',3'-cyclophospho-ribonucleotide-RNA + H2O = a 3'-end 2'-phospho-ribonucleotide-RNA + H(+)</text>
        <dbReference type="Rhea" id="RHEA:11828"/>
        <dbReference type="Rhea" id="RHEA-COMP:10464"/>
        <dbReference type="Rhea" id="RHEA-COMP:17353"/>
        <dbReference type="ChEBI" id="CHEBI:15377"/>
        <dbReference type="ChEBI" id="CHEBI:15378"/>
        <dbReference type="ChEBI" id="CHEBI:83064"/>
        <dbReference type="ChEBI" id="CHEBI:173113"/>
        <dbReference type="EC" id="3.1.4.58"/>
    </reaction>
</comment>
<dbReference type="PANTHER" id="PTHR35561">
    <property type="entry name" value="RNA 2',3'-CYCLIC PHOSPHODIESTERASE"/>
    <property type="match status" value="1"/>
</dbReference>
<dbReference type="HAMAP" id="MF_01940">
    <property type="entry name" value="RNA_CPDase"/>
    <property type="match status" value="1"/>
</dbReference>
<dbReference type="Gene3D" id="3.90.1140.10">
    <property type="entry name" value="Cyclic phosphodiesterase"/>
    <property type="match status" value="1"/>
</dbReference>
<dbReference type="EC" id="3.1.4.58" evidence="2"/>
<proteinExistence type="inferred from homology"/>
<dbReference type="Pfam" id="PF13563">
    <property type="entry name" value="2_5_RNA_ligase2"/>
    <property type="match status" value="1"/>
</dbReference>
<dbReference type="SUPFAM" id="SSF55144">
    <property type="entry name" value="LigT-like"/>
    <property type="match status" value="1"/>
</dbReference>
<evidence type="ECO:0000256" key="1">
    <source>
        <dbReference type="ARBA" id="ARBA00022801"/>
    </source>
</evidence>
<dbReference type="GO" id="GO:0016874">
    <property type="term" value="F:ligase activity"/>
    <property type="evidence" value="ECO:0007669"/>
    <property type="project" value="UniProtKB-KW"/>
</dbReference>
<dbReference type="GO" id="GO:0004113">
    <property type="term" value="F:2',3'-cyclic-nucleotide 3'-phosphodiesterase activity"/>
    <property type="evidence" value="ECO:0007669"/>
    <property type="project" value="InterPro"/>
</dbReference>
<dbReference type="KEGG" id="tbn:TBH_C1939"/>
<dbReference type="NCBIfam" id="TIGR02258">
    <property type="entry name" value="2_5_ligase"/>
    <property type="match status" value="1"/>
</dbReference>
<feature type="active site" description="Proton donor" evidence="2">
    <location>
        <position position="43"/>
    </location>
</feature>